<dbReference type="Proteomes" id="UP001055072">
    <property type="component" value="Unassembled WGS sequence"/>
</dbReference>
<protein>
    <submittedName>
        <fullName evidence="1">Protein-tyrosine phosphatase-like protein</fullName>
    </submittedName>
</protein>
<gene>
    <name evidence="1" type="ORF">BDY19DRAFT_1065978</name>
</gene>
<name>A0ACB8UCG5_9APHY</name>
<evidence type="ECO:0000313" key="2">
    <source>
        <dbReference type="Proteomes" id="UP001055072"/>
    </source>
</evidence>
<proteinExistence type="predicted"/>
<organism evidence="1 2">
    <name type="scientific">Irpex rosettiformis</name>
    <dbReference type="NCBI Taxonomy" id="378272"/>
    <lineage>
        <taxon>Eukaryota</taxon>
        <taxon>Fungi</taxon>
        <taxon>Dikarya</taxon>
        <taxon>Basidiomycota</taxon>
        <taxon>Agaricomycotina</taxon>
        <taxon>Agaricomycetes</taxon>
        <taxon>Polyporales</taxon>
        <taxon>Irpicaceae</taxon>
        <taxon>Irpex</taxon>
    </lineage>
</organism>
<dbReference type="EMBL" id="MU274904">
    <property type="protein sequence ID" value="KAI0091955.1"/>
    <property type="molecule type" value="Genomic_DNA"/>
</dbReference>
<reference evidence="1" key="1">
    <citation type="journal article" date="2021" name="Environ. Microbiol.">
        <title>Gene family expansions and transcriptome signatures uncover fungal adaptations to wood decay.</title>
        <authorList>
            <person name="Hage H."/>
            <person name="Miyauchi S."/>
            <person name="Viragh M."/>
            <person name="Drula E."/>
            <person name="Min B."/>
            <person name="Chaduli D."/>
            <person name="Navarro D."/>
            <person name="Favel A."/>
            <person name="Norest M."/>
            <person name="Lesage-Meessen L."/>
            <person name="Balint B."/>
            <person name="Merenyi Z."/>
            <person name="de Eugenio L."/>
            <person name="Morin E."/>
            <person name="Martinez A.T."/>
            <person name="Baldrian P."/>
            <person name="Stursova M."/>
            <person name="Martinez M.J."/>
            <person name="Novotny C."/>
            <person name="Magnuson J.K."/>
            <person name="Spatafora J.W."/>
            <person name="Maurice S."/>
            <person name="Pangilinan J."/>
            <person name="Andreopoulos W."/>
            <person name="LaButti K."/>
            <person name="Hundley H."/>
            <person name="Na H."/>
            <person name="Kuo A."/>
            <person name="Barry K."/>
            <person name="Lipzen A."/>
            <person name="Henrissat B."/>
            <person name="Riley R."/>
            <person name="Ahrendt S."/>
            <person name="Nagy L.G."/>
            <person name="Grigoriev I.V."/>
            <person name="Martin F."/>
            <person name="Rosso M.N."/>
        </authorList>
    </citation>
    <scope>NUCLEOTIDE SEQUENCE</scope>
    <source>
        <strain evidence="1">CBS 384.51</strain>
    </source>
</reference>
<keyword evidence="2" id="KW-1185">Reference proteome</keyword>
<evidence type="ECO:0000313" key="1">
    <source>
        <dbReference type="EMBL" id="KAI0091955.1"/>
    </source>
</evidence>
<sequence>MAPACEPLCHFGGRLFFTSFPHPAPRPDLLNRASNEPENKPRVRGQPQATTSTTPDDDAQYYYFTIDDQLLYMSFFQDWGPLNLAMVYKACILIHELLQDHDLVGYGLVLYSSNDPRRKANAALLMALYVLIVQHRPPWEAFHPIAEIEFMPFRDAGRGRSDFNLNIQDCLWGVYKAIQNGLCDMNQFDVDDYEYYEKVENGDWNWITPNFIAFASPVDPIWIKREKDKRAQESQSGGPRSPAKGETALQRKLSTPFLNCLDYFEKRTVKLVVRLNNQLYDRQVFLDQGINHVELYFDDGSNPTDEIVRQFIDLADQVIESKGVVAVHCKAGLGRTGTLIGAYLIWKYGFTASEAIAFMRIVRPGSVVGPQQQYMYVKQLEWAKWAAVDEMKRQRLTTVAASQSIVTPATPPAENDDEDELLQLTTMATTTSSIVVPTTPPPIAMPPVTPSRHVAAAAAQAKELTPPGQPRKTPAAKRSSLAMEESDEEDEKDDVLPVLVVAQAVRRIKPKPASTRATSSRTIASERPVRVLRSTTAASKRNDPTLSTPAPSSPVKVGRPNGQLPNKIPRLANETTARATASQRPRQPPSSQHSRLPTLIPTRRTNRHAAASVQESPVASAAVVKAAHAADWMTNNAAAVVKPGSKSERPNLRPIRRRRSSFSAADVVA</sequence>
<comment type="caution">
    <text evidence="1">The sequence shown here is derived from an EMBL/GenBank/DDBJ whole genome shotgun (WGS) entry which is preliminary data.</text>
</comment>
<accession>A0ACB8UCG5</accession>